<dbReference type="GO" id="GO:0007156">
    <property type="term" value="P:homophilic cell adhesion via plasma membrane adhesion molecules"/>
    <property type="evidence" value="ECO:0007669"/>
    <property type="project" value="InterPro"/>
</dbReference>
<evidence type="ECO:0000256" key="2">
    <source>
        <dbReference type="ARBA" id="ARBA00022692"/>
    </source>
</evidence>
<feature type="region of interest" description="Disordered" evidence="10">
    <location>
        <begin position="484"/>
        <end position="511"/>
    </location>
</feature>
<keyword evidence="8" id="KW-0325">Glycoprotein</keyword>
<dbReference type="PANTHER" id="PTHR24028">
    <property type="entry name" value="CADHERIN-87A"/>
    <property type="match status" value="1"/>
</dbReference>
<reference evidence="12 13" key="2">
    <citation type="submission" date="2018-11" db="EMBL/GenBank/DDBJ databases">
        <authorList>
            <consortium name="Pathogen Informatics"/>
        </authorList>
    </citation>
    <scope>NUCLEOTIDE SEQUENCE [LARGE SCALE GENOMIC DNA]</scope>
    <source>
        <strain evidence="12 13">Egypt</strain>
    </source>
</reference>
<evidence type="ECO:0000313" key="13">
    <source>
        <dbReference type="Proteomes" id="UP000272942"/>
    </source>
</evidence>
<dbReference type="InterPro" id="IPR015919">
    <property type="entry name" value="Cadherin-like_sf"/>
</dbReference>
<keyword evidence="13" id="KW-1185">Reference proteome</keyword>
<dbReference type="Pfam" id="PF00028">
    <property type="entry name" value="Cadherin"/>
    <property type="match status" value="2"/>
</dbReference>
<keyword evidence="7" id="KW-0472">Membrane</keyword>
<sequence>MWSSYVFQRVVWNLLHLACIILIRTQNLVFAQITLEFTLTEECPLHTFIGNLNGAPLTTVNVPSYPLSTFQLLTQTNHFILNETSGDLFTRNRIDRERLCPRQMQTSTSLDSTVRMDLEKLNFGSPTHPDLTNTGTDNVCKVQLQALQFTQKTGSNTEPMTHRVILIKVIILDVNDNPPGWPESVIHLSVPEHSPIGTRLPLPAAFDPDCGPINTTMSYVLRDLASDDRVQHSQLGPFNHEAFQLDTEFLPSPNQVDVGLGNLPNLWLISGCSRRMFRLWLRVVRDLDYDNPESVNSVGQQQQQQQTQQHQALSGLFGTNRLHLRNARLQLVAADGGQPTPLTGHVMINITVTDINDHPPIFQLGSANQPPKELGATGIGDVARQEQMEIEENTPVGRVVYVARATDVDDIDNGHLLYQLDTSASLSIKKMFEVNAKTGEIVLLQSPDFERQRIYNVPLTVSDGKHVTSLNLFVRIRNQNDHPPVITIRPVGQPKDEHGSKLGTSSSHPTSSLFPHAKSVALYVVEHDAPGRFIATVTVTDVDDITGIEEGPGYSGEGGSNLDYLMPGLAGTSDTMNLGAHCKLSHAGLALRPLFEGSTNQFKLVTQTSFDREQQTEQFATLTCFDRGHPPLSTQLGIHLIIEDINDHGPIFKHTPMIAHLKENEPIGTKVYTVEAHDPDVGENAQLGFALDDLNSNDFTIDSRTGVISSLRSFDREQREYFNLTVIVRDQVSRSSSADGLESIANLRRTGKSETKETAEHKVTGYVIVYIKDVNDCPPIFPNSLYQLSVSEDAKINLLIGQINASDADATEANNQVS</sequence>
<dbReference type="CDD" id="cd11304">
    <property type="entry name" value="Cadherin_repeat"/>
    <property type="match status" value="5"/>
</dbReference>
<gene>
    <name evidence="12" type="ORF">ECPE_LOCUS2368</name>
</gene>
<dbReference type="FunFam" id="2.60.40.60:FF:000015">
    <property type="entry name" value="FAT atypical cadherin 1"/>
    <property type="match status" value="1"/>
</dbReference>
<keyword evidence="2" id="KW-0812">Transmembrane</keyword>
<evidence type="ECO:0000256" key="3">
    <source>
        <dbReference type="ARBA" id="ARBA00022737"/>
    </source>
</evidence>
<evidence type="ECO:0000313" key="14">
    <source>
        <dbReference type="WBParaSite" id="ECPE_0000236801-mRNA-1"/>
    </source>
</evidence>
<keyword evidence="4 9" id="KW-0106">Calcium</keyword>
<dbReference type="Pfam" id="PF08266">
    <property type="entry name" value="Cadherin_2"/>
    <property type="match status" value="1"/>
</dbReference>
<protein>
    <submittedName>
        <fullName evidence="14">Cadherin domain-containing protein</fullName>
    </submittedName>
</protein>
<feature type="domain" description="Cadherin" evidence="11">
    <location>
        <begin position="653"/>
        <end position="781"/>
    </location>
</feature>
<dbReference type="InterPro" id="IPR013164">
    <property type="entry name" value="Cadherin_N"/>
</dbReference>
<feature type="compositionally biased region" description="Polar residues" evidence="10">
    <location>
        <begin position="502"/>
        <end position="511"/>
    </location>
</feature>
<dbReference type="OrthoDB" id="6252479at2759"/>
<dbReference type="Proteomes" id="UP000272942">
    <property type="component" value="Unassembled WGS sequence"/>
</dbReference>
<dbReference type="InterPro" id="IPR002126">
    <property type="entry name" value="Cadherin-like_dom"/>
</dbReference>
<accession>A0A183A5Y3</accession>
<evidence type="ECO:0000256" key="9">
    <source>
        <dbReference type="PROSITE-ProRule" id="PRU00043"/>
    </source>
</evidence>
<proteinExistence type="predicted"/>
<reference evidence="14" key="1">
    <citation type="submission" date="2016-06" db="UniProtKB">
        <authorList>
            <consortium name="WormBaseParasite"/>
        </authorList>
    </citation>
    <scope>IDENTIFICATION</scope>
</reference>
<dbReference type="Gene3D" id="2.60.40.60">
    <property type="entry name" value="Cadherins"/>
    <property type="match status" value="6"/>
</dbReference>
<dbReference type="EMBL" id="UZAN01039570">
    <property type="protein sequence ID" value="VDP66247.1"/>
    <property type="molecule type" value="Genomic_DNA"/>
</dbReference>
<keyword evidence="6" id="KW-1133">Transmembrane helix</keyword>
<dbReference type="WBParaSite" id="ECPE_0000236801-mRNA-1">
    <property type="protein sequence ID" value="ECPE_0000236801-mRNA-1"/>
    <property type="gene ID" value="ECPE_0000236801"/>
</dbReference>
<dbReference type="PANTHER" id="PTHR24028:SF146">
    <property type="entry name" value="CADHERIN 96CB, ISOFORM D-RELATED"/>
    <property type="match status" value="1"/>
</dbReference>
<evidence type="ECO:0000256" key="1">
    <source>
        <dbReference type="ARBA" id="ARBA00004167"/>
    </source>
</evidence>
<dbReference type="InterPro" id="IPR050174">
    <property type="entry name" value="Protocadherin/Cadherin-CA"/>
</dbReference>
<comment type="subcellular location">
    <subcellularLocation>
        <location evidence="1">Membrane</location>
        <topology evidence="1">Single-pass membrane protein</topology>
    </subcellularLocation>
</comment>
<evidence type="ECO:0000313" key="12">
    <source>
        <dbReference type="EMBL" id="VDP66247.1"/>
    </source>
</evidence>
<evidence type="ECO:0000256" key="8">
    <source>
        <dbReference type="ARBA" id="ARBA00023180"/>
    </source>
</evidence>
<feature type="domain" description="Cadherin" evidence="11">
    <location>
        <begin position="382"/>
        <end position="486"/>
    </location>
</feature>
<evidence type="ECO:0000256" key="7">
    <source>
        <dbReference type="ARBA" id="ARBA00023136"/>
    </source>
</evidence>
<evidence type="ECO:0000256" key="5">
    <source>
        <dbReference type="ARBA" id="ARBA00022889"/>
    </source>
</evidence>
<dbReference type="InterPro" id="IPR020894">
    <property type="entry name" value="Cadherin_CS"/>
</dbReference>
<organism evidence="14">
    <name type="scientific">Echinostoma caproni</name>
    <dbReference type="NCBI Taxonomy" id="27848"/>
    <lineage>
        <taxon>Eukaryota</taxon>
        <taxon>Metazoa</taxon>
        <taxon>Spiralia</taxon>
        <taxon>Lophotrochozoa</taxon>
        <taxon>Platyhelminthes</taxon>
        <taxon>Trematoda</taxon>
        <taxon>Digenea</taxon>
        <taxon>Plagiorchiida</taxon>
        <taxon>Echinostomata</taxon>
        <taxon>Echinostomatoidea</taxon>
        <taxon>Echinostomatidae</taxon>
        <taxon>Echinostoma</taxon>
    </lineage>
</organism>
<evidence type="ECO:0000259" key="11">
    <source>
        <dbReference type="PROSITE" id="PS50268"/>
    </source>
</evidence>
<dbReference type="GO" id="GO:0005886">
    <property type="term" value="C:plasma membrane"/>
    <property type="evidence" value="ECO:0007669"/>
    <property type="project" value="InterPro"/>
</dbReference>
<dbReference type="PRINTS" id="PR00205">
    <property type="entry name" value="CADHERIN"/>
</dbReference>
<feature type="domain" description="Cadherin" evidence="11">
    <location>
        <begin position="182"/>
        <end position="362"/>
    </location>
</feature>
<dbReference type="PROSITE" id="PS00232">
    <property type="entry name" value="CADHERIN_1"/>
    <property type="match status" value="3"/>
</dbReference>
<feature type="domain" description="Cadherin" evidence="11">
    <location>
        <begin position="516"/>
        <end position="652"/>
    </location>
</feature>
<dbReference type="SUPFAM" id="SSF49313">
    <property type="entry name" value="Cadherin-like"/>
    <property type="match status" value="5"/>
</dbReference>
<dbReference type="SMART" id="SM00112">
    <property type="entry name" value="CA"/>
    <property type="match status" value="5"/>
</dbReference>
<name>A0A183A5Y3_9TREM</name>
<feature type="domain" description="Cadherin" evidence="11">
    <location>
        <begin position="31"/>
        <end position="181"/>
    </location>
</feature>
<keyword evidence="3" id="KW-0677">Repeat</keyword>
<dbReference type="GO" id="GO:0005509">
    <property type="term" value="F:calcium ion binding"/>
    <property type="evidence" value="ECO:0007669"/>
    <property type="project" value="UniProtKB-UniRule"/>
</dbReference>
<dbReference type="PROSITE" id="PS50268">
    <property type="entry name" value="CADHERIN_2"/>
    <property type="match status" value="5"/>
</dbReference>
<evidence type="ECO:0000256" key="4">
    <source>
        <dbReference type="ARBA" id="ARBA00022837"/>
    </source>
</evidence>
<evidence type="ECO:0000256" key="10">
    <source>
        <dbReference type="SAM" id="MobiDB-lite"/>
    </source>
</evidence>
<dbReference type="AlphaFoldDB" id="A0A183A5Y3"/>
<evidence type="ECO:0000256" key="6">
    <source>
        <dbReference type="ARBA" id="ARBA00022989"/>
    </source>
</evidence>
<keyword evidence="5" id="KW-0130">Cell adhesion</keyword>